<dbReference type="PANTHER" id="PTHR12570">
    <property type="match status" value="1"/>
</dbReference>
<dbReference type="PANTHER" id="PTHR12570:SF9">
    <property type="entry name" value="MAGNESIUM TRANSPORTER NIPA8-RELATED"/>
    <property type="match status" value="1"/>
</dbReference>
<proteinExistence type="predicted"/>
<reference evidence="7 8" key="1">
    <citation type="journal article" date="2013" name="PLoS Genet.">
        <title>Distinctive expansion of potential virulence genes in the genome of the oomycete fish pathogen Saprolegnia parasitica.</title>
        <authorList>
            <person name="Jiang R.H."/>
            <person name="de Bruijn I."/>
            <person name="Haas B.J."/>
            <person name="Belmonte R."/>
            <person name="Lobach L."/>
            <person name="Christie J."/>
            <person name="van den Ackerveken G."/>
            <person name="Bottin A."/>
            <person name="Bulone V."/>
            <person name="Diaz-Moreno S.M."/>
            <person name="Dumas B."/>
            <person name="Fan L."/>
            <person name="Gaulin E."/>
            <person name="Govers F."/>
            <person name="Grenville-Briggs L.J."/>
            <person name="Horner N.R."/>
            <person name="Levin J.Z."/>
            <person name="Mammella M."/>
            <person name="Meijer H.J."/>
            <person name="Morris P."/>
            <person name="Nusbaum C."/>
            <person name="Oome S."/>
            <person name="Phillips A.J."/>
            <person name="van Rooyen D."/>
            <person name="Rzeszutek E."/>
            <person name="Saraiva M."/>
            <person name="Secombes C.J."/>
            <person name="Seidl M.F."/>
            <person name="Snel B."/>
            <person name="Stassen J.H."/>
            <person name="Sykes S."/>
            <person name="Tripathy S."/>
            <person name="van den Berg H."/>
            <person name="Vega-Arreguin J.C."/>
            <person name="Wawra S."/>
            <person name="Young S.K."/>
            <person name="Zeng Q."/>
            <person name="Dieguez-Uribeondo J."/>
            <person name="Russ C."/>
            <person name="Tyler B.M."/>
            <person name="van West P."/>
        </authorList>
    </citation>
    <scope>NUCLEOTIDE SEQUENCE [LARGE SCALE GENOMIC DNA]</scope>
    <source>
        <strain evidence="7 8">CBS 223.65</strain>
    </source>
</reference>
<dbReference type="GO" id="GO:0016020">
    <property type="term" value="C:membrane"/>
    <property type="evidence" value="ECO:0007669"/>
    <property type="project" value="UniProtKB-SubCell"/>
</dbReference>
<feature type="transmembrane region" description="Helical" evidence="6">
    <location>
        <begin position="100"/>
        <end position="121"/>
    </location>
</feature>
<dbReference type="KEGG" id="spar:SPRG_10309"/>
<keyword evidence="3 6" id="KW-1133">Transmembrane helix</keyword>
<dbReference type="SUPFAM" id="SSF103481">
    <property type="entry name" value="Multidrug resistance efflux transporter EmrE"/>
    <property type="match status" value="1"/>
</dbReference>
<dbReference type="EMBL" id="KK583241">
    <property type="protein sequence ID" value="KDO24493.1"/>
    <property type="molecule type" value="Genomic_DNA"/>
</dbReference>
<feature type="transmembrane region" description="Helical" evidence="6">
    <location>
        <begin position="244"/>
        <end position="263"/>
    </location>
</feature>
<accession>A0A067C1S5</accession>
<evidence type="ECO:0000313" key="8">
    <source>
        <dbReference type="Proteomes" id="UP000030745"/>
    </source>
</evidence>
<dbReference type="AlphaFoldDB" id="A0A067C1S5"/>
<feature type="transmembrane region" description="Helical" evidence="6">
    <location>
        <begin position="343"/>
        <end position="364"/>
    </location>
</feature>
<evidence type="ECO:0000256" key="3">
    <source>
        <dbReference type="ARBA" id="ARBA00022989"/>
    </source>
</evidence>
<sequence>MKSDFLGATIAIAAAIGSNLGVNVQKRSHMQEDERPKHLQRPYTKRPVWWLGMFLVVFGSLGDLFALGFAPQTLVASLGGGSTIVANVLIARFWLKQQLYFTDMIGVALVSTGVVVLALSSSEEGKYTVNELFMLMQAPGFIVYAICTTVFVASLMLRVRRSTSPALRVVDITDEVRKKELADLESSVRSAEEATSTKNDTASEGSTISPFPSPVLSDVEEKGLLKETKILTSQKHTLVIDKHLPLYWAAISGTIGAQSVLLAKCVMELIFMSLEGENQFRYIGTWILVAGMVASLLTQTHALNKATMAGDTMSTFPVFQAFWIGMSNISGIVFFQQAHSFTMAQWIMFPSALLLVMVGIVLVAKHEKMGNHVKYSVAMPLQLSSPRQHDIVAQSFLFKELTPQTTEDRLDVEGYDNIEISDHVEVVAA</sequence>
<dbReference type="VEuPathDB" id="FungiDB:SPRG_10309"/>
<dbReference type="GeneID" id="24132428"/>
<evidence type="ECO:0000256" key="1">
    <source>
        <dbReference type="ARBA" id="ARBA00004141"/>
    </source>
</evidence>
<gene>
    <name evidence="7" type="ORF">SPRG_10309</name>
</gene>
<evidence type="ECO:0000313" key="7">
    <source>
        <dbReference type="EMBL" id="KDO24493.1"/>
    </source>
</evidence>
<keyword evidence="8" id="KW-1185">Reference proteome</keyword>
<evidence type="ECO:0000256" key="5">
    <source>
        <dbReference type="SAM" id="MobiDB-lite"/>
    </source>
</evidence>
<dbReference type="Proteomes" id="UP000030745">
    <property type="component" value="Unassembled WGS sequence"/>
</dbReference>
<dbReference type="Pfam" id="PF05653">
    <property type="entry name" value="Mg_trans_NIPA"/>
    <property type="match status" value="2"/>
</dbReference>
<dbReference type="GO" id="GO:0015095">
    <property type="term" value="F:magnesium ion transmembrane transporter activity"/>
    <property type="evidence" value="ECO:0007669"/>
    <property type="project" value="InterPro"/>
</dbReference>
<feature type="transmembrane region" description="Helical" evidence="6">
    <location>
        <begin position="315"/>
        <end position="337"/>
    </location>
</feature>
<protein>
    <submittedName>
        <fullName evidence="7">Uncharacterized protein</fullName>
    </submittedName>
</protein>
<keyword evidence="2 6" id="KW-0812">Transmembrane</keyword>
<feature type="transmembrane region" description="Helical" evidence="6">
    <location>
        <begin position="75"/>
        <end position="95"/>
    </location>
</feature>
<evidence type="ECO:0000256" key="4">
    <source>
        <dbReference type="ARBA" id="ARBA00023136"/>
    </source>
</evidence>
<feature type="transmembrane region" description="Helical" evidence="6">
    <location>
        <begin position="47"/>
        <end position="69"/>
    </location>
</feature>
<dbReference type="OrthoDB" id="165382at2759"/>
<keyword evidence="4 6" id="KW-0472">Membrane</keyword>
<feature type="transmembrane region" description="Helical" evidence="6">
    <location>
        <begin position="283"/>
        <end position="303"/>
    </location>
</feature>
<name>A0A067C1S5_SAPPC</name>
<feature type="region of interest" description="Disordered" evidence="5">
    <location>
        <begin position="187"/>
        <end position="213"/>
    </location>
</feature>
<dbReference type="InterPro" id="IPR037185">
    <property type="entry name" value="EmrE-like"/>
</dbReference>
<feature type="compositionally biased region" description="Polar residues" evidence="5">
    <location>
        <begin position="187"/>
        <end position="210"/>
    </location>
</feature>
<feature type="transmembrane region" description="Helical" evidence="6">
    <location>
        <begin position="6"/>
        <end position="26"/>
    </location>
</feature>
<comment type="subcellular location">
    <subcellularLocation>
        <location evidence="1">Membrane</location>
        <topology evidence="1">Multi-pass membrane protein</topology>
    </subcellularLocation>
</comment>
<dbReference type="OMA" id="YWAAISG"/>
<dbReference type="RefSeq" id="XP_012204759.1">
    <property type="nucleotide sequence ID" value="XM_012349369.1"/>
</dbReference>
<dbReference type="Gene3D" id="1.10.3730.20">
    <property type="match status" value="1"/>
</dbReference>
<evidence type="ECO:0000256" key="6">
    <source>
        <dbReference type="SAM" id="Phobius"/>
    </source>
</evidence>
<organism evidence="7 8">
    <name type="scientific">Saprolegnia parasitica (strain CBS 223.65)</name>
    <dbReference type="NCBI Taxonomy" id="695850"/>
    <lineage>
        <taxon>Eukaryota</taxon>
        <taxon>Sar</taxon>
        <taxon>Stramenopiles</taxon>
        <taxon>Oomycota</taxon>
        <taxon>Saprolegniomycetes</taxon>
        <taxon>Saprolegniales</taxon>
        <taxon>Saprolegniaceae</taxon>
        <taxon>Saprolegnia</taxon>
    </lineage>
</organism>
<evidence type="ECO:0000256" key="2">
    <source>
        <dbReference type="ARBA" id="ARBA00022692"/>
    </source>
</evidence>
<dbReference type="InterPro" id="IPR008521">
    <property type="entry name" value="Mg_trans_NIPA"/>
</dbReference>
<feature type="transmembrane region" description="Helical" evidence="6">
    <location>
        <begin position="141"/>
        <end position="159"/>
    </location>
</feature>